<sequence>MENGKVFEGFFAGAEKDVSGEVVFSTGMVGYPESLTDPSYKGQILVFTYPMIGNYGFPKKRDDVLSGSLESKEIQVSALVLSDTYDHESHWEANESLVCRLKKDNVPALAGIDTRTLTKIIRKSGVMKGIISQQKPTASRLFLSDEKVNPVDQVSCKEKRVYGSGKIHILLIDCGVKYNILRSLINLGVKVTRIPWDQDPFDGNSLYDGVIISNGPGDPKDVKETINTVSTAMDKKIPILGICLGNQILSLAAGGDTYKLKYGHRGQNQPVKDVTSGKCYITTQNHGYAVKEDDIPKGFEPWFINLNDQTNEGIRHKTLPFYSVQFHPEACPGPTDTSWVFDFFISGVNRWKRKNQLKY</sequence>
<comment type="catalytic activity">
    <reaction evidence="8">
        <text>L-glutamine + H2O = L-glutamate + NH4(+)</text>
        <dbReference type="Rhea" id="RHEA:15889"/>
        <dbReference type="ChEBI" id="CHEBI:15377"/>
        <dbReference type="ChEBI" id="CHEBI:28938"/>
        <dbReference type="ChEBI" id="CHEBI:29985"/>
        <dbReference type="ChEBI" id="CHEBI:58359"/>
    </reaction>
</comment>
<dbReference type="CDD" id="cd01744">
    <property type="entry name" value="GATase1_CPSase"/>
    <property type="match status" value="1"/>
</dbReference>
<dbReference type="PRINTS" id="PR00096">
    <property type="entry name" value="GATASE"/>
</dbReference>
<comment type="pathway">
    <text evidence="1 8">Amino-acid biosynthesis; L-arginine biosynthesis; carbamoyl phosphate from bicarbonate: step 1/1.</text>
</comment>
<dbReference type="InterPro" id="IPR035686">
    <property type="entry name" value="CPSase_GATase1"/>
</dbReference>
<dbReference type="Pfam" id="PF00117">
    <property type="entry name" value="GATase"/>
    <property type="match status" value="1"/>
</dbReference>
<dbReference type="PRINTS" id="PR00099">
    <property type="entry name" value="CPSGATASE"/>
</dbReference>
<feature type="active site" evidence="8">
    <location>
        <position position="327"/>
    </location>
</feature>
<dbReference type="NCBIfam" id="NF009475">
    <property type="entry name" value="PRK12838.1"/>
    <property type="match status" value="1"/>
</dbReference>
<organism evidence="10 11">
    <name type="scientific">Candidatus Gottesmanbacteria bacterium GW2011_GWC2_39_8</name>
    <dbReference type="NCBI Taxonomy" id="1618450"/>
    <lineage>
        <taxon>Bacteria</taxon>
        <taxon>Candidatus Gottesmaniibacteriota</taxon>
    </lineage>
</organism>
<dbReference type="GO" id="GO:0004359">
    <property type="term" value="F:glutaminase activity"/>
    <property type="evidence" value="ECO:0007669"/>
    <property type="project" value="RHEA"/>
</dbReference>
<dbReference type="Gene3D" id="3.50.30.20">
    <property type="entry name" value="Carbamoyl-phosphate synthase small subunit, N-terminal domain"/>
    <property type="match status" value="1"/>
</dbReference>
<dbReference type="InterPro" id="IPR050472">
    <property type="entry name" value="Anth_synth/Amidotransfase"/>
</dbReference>
<feature type="domain" description="Carbamoyl-phosphate synthase small subunit N-terminal" evidence="9">
    <location>
        <begin position="1"/>
        <end position="132"/>
    </location>
</feature>
<evidence type="ECO:0000256" key="4">
    <source>
        <dbReference type="ARBA" id="ARBA00022741"/>
    </source>
</evidence>
<evidence type="ECO:0000256" key="5">
    <source>
        <dbReference type="ARBA" id="ARBA00022840"/>
    </source>
</evidence>
<evidence type="ECO:0000256" key="1">
    <source>
        <dbReference type="ARBA" id="ARBA00005077"/>
    </source>
</evidence>
<comment type="catalytic activity">
    <reaction evidence="7 8">
        <text>hydrogencarbonate + L-glutamine + 2 ATP + H2O = carbamoyl phosphate + L-glutamate + 2 ADP + phosphate + 2 H(+)</text>
        <dbReference type="Rhea" id="RHEA:18633"/>
        <dbReference type="ChEBI" id="CHEBI:15377"/>
        <dbReference type="ChEBI" id="CHEBI:15378"/>
        <dbReference type="ChEBI" id="CHEBI:17544"/>
        <dbReference type="ChEBI" id="CHEBI:29985"/>
        <dbReference type="ChEBI" id="CHEBI:30616"/>
        <dbReference type="ChEBI" id="CHEBI:43474"/>
        <dbReference type="ChEBI" id="CHEBI:58228"/>
        <dbReference type="ChEBI" id="CHEBI:58359"/>
        <dbReference type="ChEBI" id="CHEBI:456216"/>
        <dbReference type="EC" id="6.3.5.5"/>
    </reaction>
</comment>
<proteinExistence type="inferred from homology"/>
<dbReference type="InterPro" id="IPR002474">
    <property type="entry name" value="CarbamoylP_synth_ssu_N"/>
</dbReference>
<evidence type="ECO:0000313" key="10">
    <source>
        <dbReference type="EMBL" id="KKR34048.1"/>
    </source>
</evidence>
<dbReference type="GO" id="GO:0006207">
    <property type="term" value="P:'de novo' pyrimidine nucleobase biosynthetic process"/>
    <property type="evidence" value="ECO:0007669"/>
    <property type="project" value="InterPro"/>
</dbReference>
<dbReference type="HAMAP" id="MF_01209">
    <property type="entry name" value="CPSase_S_chain"/>
    <property type="match status" value="1"/>
</dbReference>
<feature type="active site" evidence="8">
    <location>
        <position position="329"/>
    </location>
</feature>
<feature type="binding site" evidence="8">
    <location>
        <position position="285"/>
    </location>
    <ligand>
        <name>L-glutamine</name>
        <dbReference type="ChEBI" id="CHEBI:58359"/>
    </ligand>
</feature>
<feature type="binding site" evidence="8">
    <location>
        <position position="217"/>
    </location>
    <ligand>
        <name>L-glutamine</name>
        <dbReference type="ChEBI" id="CHEBI:58359"/>
    </ligand>
</feature>
<keyword evidence="8" id="KW-0665">Pyrimidine biosynthesis</keyword>
<keyword evidence="6 8" id="KW-0315">Glutamine amidotransferase</keyword>
<comment type="function">
    <text evidence="8">Small subunit of the glutamine-dependent carbamoyl phosphate synthetase (CPSase). CPSase catalyzes the formation of carbamoyl phosphate from the ammonia moiety of glutamine, carbonate, and phosphate donated by ATP, constituting the first step of 2 biosynthetic pathways, one leading to arginine and/or urea and the other to pyrimidine nucleotides. The small subunit (glutamine amidotransferase) binds and cleaves glutamine to supply the large subunit with the substrate ammonia.</text>
</comment>
<dbReference type="GO" id="GO:0006526">
    <property type="term" value="P:L-arginine biosynthetic process"/>
    <property type="evidence" value="ECO:0007669"/>
    <property type="project" value="UniProtKB-UniRule"/>
</dbReference>
<dbReference type="UniPathway" id="UPA00068">
    <property type="reaction ID" value="UER00171"/>
</dbReference>
<feature type="binding site" evidence="8">
    <location>
        <position position="287"/>
    </location>
    <ligand>
        <name>L-glutamine</name>
        <dbReference type="ChEBI" id="CHEBI:58359"/>
    </ligand>
</feature>
<evidence type="ECO:0000256" key="3">
    <source>
        <dbReference type="ARBA" id="ARBA00022598"/>
    </source>
</evidence>
<dbReference type="GO" id="GO:0004088">
    <property type="term" value="F:carbamoyl-phosphate synthase (glutamine-hydrolyzing) activity"/>
    <property type="evidence" value="ECO:0007669"/>
    <property type="project" value="UniProtKB-UniRule"/>
</dbReference>
<dbReference type="UniPathway" id="UPA00070">
    <property type="reaction ID" value="UER00115"/>
</dbReference>
<keyword evidence="3 8" id="KW-0436">Ligase</keyword>
<dbReference type="SUPFAM" id="SSF52021">
    <property type="entry name" value="Carbamoyl phosphate synthetase, small subunit N-terminal domain"/>
    <property type="match status" value="1"/>
</dbReference>
<evidence type="ECO:0000256" key="8">
    <source>
        <dbReference type="HAMAP-Rule" id="MF_01209"/>
    </source>
</evidence>
<feature type="binding site" evidence="8">
    <location>
        <position position="39"/>
    </location>
    <ligand>
        <name>L-glutamine</name>
        <dbReference type="ChEBI" id="CHEBI:58359"/>
    </ligand>
</feature>
<dbReference type="InterPro" id="IPR029062">
    <property type="entry name" value="Class_I_gatase-like"/>
</dbReference>
<dbReference type="GO" id="GO:0044205">
    <property type="term" value="P:'de novo' UMP biosynthetic process"/>
    <property type="evidence" value="ECO:0007669"/>
    <property type="project" value="UniProtKB-UniRule"/>
</dbReference>
<dbReference type="PROSITE" id="PS51273">
    <property type="entry name" value="GATASE_TYPE_1"/>
    <property type="match status" value="1"/>
</dbReference>
<dbReference type="PANTHER" id="PTHR43418:SF7">
    <property type="entry name" value="CARBAMOYL-PHOSPHATE SYNTHASE SMALL CHAIN"/>
    <property type="match status" value="1"/>
</dbReference>
<dbReference type="InterPro" id="IPR036480">
    <property type="entry name" value="CarbP_synth_ssu_N_sf"/>
</dbReference>
<dbReference type="PANTHER" id="PTHR43418">
    <property type="entry name" value="MULTIFUNCTIONAL TRYPTOPHAN BIOSYNTHESIS PROTEIN-RELATED"/>
    <property type="match status" value="1"/>
</dbReference>
<reference evidence="10 11" key="1">
    <citation type="journal article" date="2015" name="Nature">
        <title>rRNA introns, odd ribosomes, and small enigmatic genomes across a large radiation of phyla.</title>
        <authorList>
            <person name="Brown C.T."/>
            <person name="Hug L.A."/>
            <person name="Thomas B.C."/>
            <person name="Sharon I."/>
            <person name="Castelle C.J."/>
            <person name="Singh A."/>
            <person name="Wilkins M.J."/>
            <person name="Williams K.H."/>
            <person name="Banfield J.F."/>
        </authorList>
    </citation>
    <scope>NUCLEOTIDE SEQUENCE [LARGE SCALE GENOMIC DNA]</scope>
</reference>
<feature type="region of interest" description="CPSase" evidence="8">
    <location>
        <begin position="1"/>
        <end position="166"/>
    </location>
</feature>
<dbReference type="PATRIC" id="fig|1618450.3.peg.223"/>
<dbReference type="PRINTS" id="PR00097">
    <property type="entry name" value="ANTSNTHASEII"/>
</dbReference>
<dbReference type="AlphaFoldDB" id="A0A0G0Q1P1"/>
<comment type="pathway">
    <text evidence="8">Pyrimidine metabolism; UMP biosynthesis via de novo pathway; (S)-dihydroorotate from bicarbonate: step 1/3.</text>
</comment>
<keyword evidence="5 8" id="KW-0067">ATP-binding</keyword>
<evidence type="ECO:0000256" key="6">
    <source>
        <dbReference type="ARBA" id="ARBA00022962"/>
    </source>
</evidence>
<protein>
    <recommendedName>
        <fullName evidence="8">Carbamoyl phosphate synthase small chain</fullName>
        <ecNumber evidence="8">6.3.5.5</ecNumber>
    </recommendedName>
    <alternativeName>
        <fullName evidence="8">Carbamoyl phosphate synthetase glutamine chain</fullName>
    </alternativeName>
</protein>
<feature type="binding site" evidence="8">
    <location>
        <position position="247"/>
    </location>
    <ligand>
        <name>L-glutamine</name>
        <dbReference type="ChEBI" id="CHEBI:58359"/>
    </ligand>
</feature>
<dbReference type="InterPro" id="IPR006274">
    <property type="entry name" value="CarbamoylP_synth_ssu"/>
</dbReference>
<dbReference type="Pfam" id="PF00988">
    <property type="entry name" value="CPSase_sm_chain"/>
    <property type="match status" value="1"/>
</dbReference>
<comment type="subunit">
    <text evidence="8">Composed of two chains; the small (or glutamine) chain promotes the hydrolysis of glutamine to ammonia, which is used by the large (or ammonia) chain to synthesize carbamoyl phosphate. Tetramer of heterodimers (alpha,beta)4.</text>
</comment>
<feature type="binding site" evidence="8">
    <location>
        <position position="244"/>
    </location>
    <ligand>
        <name>L-glutamine</name>
        <dbReference type="ChEBI" id="CHEBI:58359"/>
    </ligand>
</feature>
<dbReference type="SUPFAM" id="SSF52317">
    <property type="entry name" value="Class I glutamine amidotransferase-like"/>
    <property type="match status" value="1"/>
</dbReference>
<evidence type="ECO:0000259" key="9">
    <source>
        <dbReference type="SMART" id="SM01097"/>
    </source>
</evidence>
<dbReference type="Proteomes" id="UP000034539">
    <property type="component" value="Unassembled WGS sequence"/>
</dbReference>
<dbReference type="NCBIfam" id="TIGR01368">
    <property type="entry name" value="CPSaseIIsmall"/>
    <property type="match status" value="1"/>
</dbReference>
<keyword evidence="4 8" id="KW-0547">Nucleotide-binding</keyword>
<dbReference type="GO" id="GO:0005524">
    <property type="term" value="F:ATP binding"/>
    <property type="evidence" value="ECO:0007669"/>
    <property type="project" value="UniProtKB-UniRule"/>
</dbReference>
<comment type="similarity">
    <text evidence="2 8">Belongs to the CarA family.</text>
</comment>
<feature type="active site" description="Nucleophile" evidence="8">
    <location>
        <position position="243"/>
    </location>
</feature>
<dbReference type="GO" id="GO:0006541">
    <property type="term" value="P:glutamine metabolic process"/>
    <property type="evidence" value="ECO:0007669"/>
    <property type="project" value="InterPro"/>
</dbReference>
<feature type="binding site" evidence="8">
    <location>
        <position position="215"/>
    </location>
    <ligand>
        <name>L-glutamine</name>
        <dbReference type="ChEBI" id="CHEBI:58359"/>
    </ligand>
</feature>
<name>A0A0G0Q1P1_9BACT</name>
<evidence type="ECO:0000256" key="7">
    <source>
        <dbReference type="ARBA" id="ARBA00048816"/>
    </source>
</evidence>
<dbReference type="EMBL" id="LBXN01000007">
    <property type="protein sequence ID" value="KKR34048.1"/>
    <property type="molecule type" value="Genomic_DNA"/>
</dbReference>
<dbReference type="InterPro" id="IPR017926">
    <property type="entry name" value="GATASE"/>
</dbReference>
<feature type="binding site" evidence="8">
    <location>
        <position position="288"/>
    </location>
    <ligand>
        <name>L-glutamine</name>
        <dbReference type="ChEBI" id="CHEBI:58359"/>
    </ligand>
</feature>
<evidence type="ECO:0000313" key="11">
    <source>
        <dbReference type="Proteomes" id="UP000034539"/>
    </source>
</evidence>
<dbReference type="SMART" id="SM01097">
    <property type="entry name" value="CPSase_sm_chain"/>
    <property type="match status" value="1"/>
</dbReference>
<dbReference type="EC" id="6.3.5.5" evidence="8"/>
<accession>A0A0G0Q1P1</accession>
<keyword evidence="8" id="KW-0028">Amino-acid biosynthesis</keyword>
<evidence type="ECO:0000256" key="2">
    <source>
        <dbReference type="ARBA" id="ARBA00007800"/>
    </source>
</evidence>
<comment type="caution">
    <text evidence="10">The sequence shown here is derived from an EMBL/GenBank/DDBJ whole genome shotgun (WGS) entry which is preliminary data.</text>
</comment>
<dbReference type="Gene3D" id="3.40.50.880">
    <property type="match status" value="1"/>
</dbReference>
<keyword evidence="8" id="KW-0055">Arginine biosynthesis</keyword>
<gene>
    <name evidence="8" type="primary">carA</name>
    <name evidence="10" type="ORF">UT63_C0007G0003</name>
</gene>